<evidence type="ECO:0000313" key="3">
    <source>
        <dbReference type="Proteomes" id="UP001623660"/>
    </source>
</evidence>
<gene>
    <name evidence="2" type="ORF">ACJDU8_23785</name>
</gene>
<keyword evidence="3" id="KW-1185">Reference proteome</keyword>
<comment type="caution">
    <text evidence="2">The sequence shown here is derived from an EMBL/GenBank/DDBJ whole genome shotgun (WGS) entry which is preliminary data.</text>
</comment>
<feature type="transmembrane region" description="Helical" evidence="1">
    <location>
        <begin position="54"/>
        <end position="81"/>
    </location>
</feature>
<proteinExistence type="predicted"/>
<keyword evidence="1" id="KW-0472">Membrane</keyword>
<accession>A0ABW8SRV8</accession>
<keyword evidence="1" id="KW-1133">Transmembrane helix</keyword>
<organism evidence="2 3">
    <name type="scientific">Candidatus Clostridium eludens</name>
    <dbReference type="NCBI Taxonomy" id="3381663"/>
    <lineage>
        <taxon>Bacteria</taxon>
        <taxon>Bacillati</taxon>
        <taxon>Bacillota</taxon>
        <taxon>Clostridia</taxon>
        <taxon>Eubacteriales</taxon>
        <taxon>Clostridiaceae</taxon>
        <taxon>Clostridium</taxon>
    </lineage>
</organism>
<dbReference type="RefSeq" id="WP_406794660.1">
    <property type="nucleotide sequence ID" value="NZ_JBJHZX010000067.1"/>
</dbReference>
<dbReference type="Proteomes" id="UP001623660">
    <property type="component" value="Unassembled WGS sequence"/>
</dbReference>
<protein>
    <submittedName>
        <fullName evidence="2">Uncharacterized protein</fullName>
    </submittedName>
</protein>
<evidence type="ECO:0000313" key="2">
    <source>
        <dbReference type="EMBL" id="MFL0198551.1"/>
    </source>
</evidence>
<sequence length="107" mass="12223">MVKTMTVNQFLILASSESQETIKSIKDFYETTGDFFKVMSKVMYYLFHPEQLAWTLWCGLVAHSFEICLLLCLISIMAWIIGWNKGKKIAVGSMLFYGVVRAINVAL</sequence>
<keyword evidence="1" id="KW-0812">Transmembrane</keyword>
<reference evidence="2 3" key="1">
    <citation type="submission" date="2024-11" db="EMBL/GenBank/DDBJ databases">
        <authorList>
            <person name="Heng Y.C."/>
            <person name="Lim A.C.H."/>
            <person name="Lee J.K.Y."/>
            <person name="Kittelmann S."/>
        </authorList>
    </citation>
    <scope>NUCLEOTIDE SEQUENCE [LARGE SCALE GENOMIC DNA]</scope>
    <source>
        <strain evidence="2 3">WILCCON 0269</strain>
    </source>
</reference>
<name>A0ABW8SRV8_9CLOT</name>
<evidence type="ECO:0000256" key="1">
    <source>
        <dbReference type="SAM" id="Phobius"/>
    </source>
</evidence>
<dbReference type="EMBL" id="JBJHZX010000067">
    <property type="protein sequence ID" value="MFL0198551.1"/>
    <property type="molecule type" value="Genomic_DNA"/>
</dbReference>